<protein>
    <submittedName>
        <fullName evidence="1">Uncharacterized protein</fullName>
    </submittedName>
</protein>
<reference evidence="1" key="1">
    <citation type="journal article" date="2014" name="Front. Microbiol.">
        <title>High frequency of phylogenetically diverse reductive dehalogenase-homologous genes in deep subseafloor sedimentary metagenomes.</title>
        <authorList>
            <person name="Kawai M."/>
            <person name="Futagami T."/>
            <person name="Toyoda A."/>
            <person name="Takaki Y."/>
            <person name="Nishi S."/>
            <person name="Hori S."/>
            <person name="Arai W."/>
            <person name="Tsubouchi T."/>
            <person name="Morono Y."/>
            <person name="Uchiyama I."/>
            <person name="Ito T."/>
            <person name="Fujiyama A."/>
            <person name="Inagaki F."/>
            <person name="Takami H."/>
        </authorList>
    </citation>
    <scope>NUCLEOTIDE SEQUENCE</scope>
    <source>
        <strain evidence="1">Expedition CK06-06</strain>
    </source>
</reference>
<feature type="non-terminal residue" evidence="1">
    <location>
        <position position="1"/>
    </location>
</feature>
<gene>
    <name evidence="1" type="ORF">S03H2_16302</name>
</gene>
<dbReference type="AlphaFoldDB" id="X1F253"/>
<comment type="caution">
    <text evidence="1">The sequence shown here is derived from an EMBL/GenBank/DDBJ whole genome shotgun (WGS) entry which is preliminary data.</text>
</comment>
<organism evidence="1">
    <name type="scientific">marine sediment metagenome</name>
    <dbReference type="NCBI Taxonomy" id="412755"/>
    <lineage>
        <taxon>unclassified sequences</taxon>
        <taxon>metagenomes</taxon>
        <taxon>ecological metagenomes</taxon>
    </lineage>
</organism>
<accession>X1F253</accession>
<evidence type="ECO:0000313" key="1">
    <source>
        <dbReference type="EMBL" id="GAH39716.1"/>
    </source>
</evidence>
<proteinExistence type="predicted"/>
<sequence>YLDTPIYEDYHKKEGFTDFWLMDKYQNAGMVIYQNVSNPYKVSTYFQRNLYDDTYVAEDYFFKFTPEYKRAVAKMGLLIGKKAINAQYESVLKRLLEYGIGYISRMFYEFNPNLEKQIVGSIQSKNRIHESRLTGKFIKK</sequence>
<name>X1F253_9ZZZZ</name>
<dbReference type="EMBL" id="BARU01008320">
    <property type="protein sequence ID" value="GAH39716.1"/>
    <property type="molecule type" value="Genomic_DNA"/>
</dbReference>